<feature type="chain" id="PRO_5022905599" evidence="1">
    <location>
        <begin position="32"/>
        <end position="1056"/>
    </location>
</feature>
<dbReference type="Pfam" id="PF17164">
    <property type="entry name" value="DUF5122"/>
    <property type="match status" value="13"/>
</dbReference>
<feature type="signal peptide" evidence="1">
    <location>
        <begin position="1"/>
        <end position="31"/>
    </location>
</feature>
<reference evidence="2" key="1">
    <citation type="journal article" date="2012" name="Science">
        <title>Fermentation, hydrogen, and sulfur metabolism in multiple uncultivated bacterial phyla.</title>
        <authorList>
            <person name="Wrighton K.C."/>
            <person name="Thomas B.C."/>
            <person name="Sharon I."/>
            <person name="Miller C.S."/>
            <person name="Castelle C.J."/>
            <person name="VerBerkmoes N.C."/>
            <person name="Wilkins M.J."/>
            <person name="Hettich R.L."/>
            <person name="Lipton M.S."/>
            <person name="Williams K.H."/>
            <person name="Long P.E."/>
            <person name="Banfield J.F."/>
        </authorList>
    </citation>
    <scope>NUCLEOTIDE SEQUENCE [LARGE SCALE GENOMIC DNA]</scope>
</reference>
<dbReference type="Gene3D" id="2.80.10.50">
    <property type="match status" value="6"/>
</dbReference>
<dbReference type="NCBIfam" id="TIGR02608">
    <property type="entry name" value="delta_60_rpt"/>
    <property type="match status" value="13"/>
</dbReference>
<sequence>MKMKKKLLKFFTLSMATIWVLLYAHTFANQADIDPSFDIKMPVGFDNGVVALATQNDGRIVVGGFFTKYKWLPVNAITRLYADGTKDYSFNNWWAWFNNGVRNIKIQSDGKILVGGMFTTYNATPTNRITRLNTNGTIDTGFNIWNWFNGIVNVMAIQSGGKIIVWWDFTAYDWTTANKIARLNADGTIDNSFNIWNWFNDSISALAIQNDGKIIVGGMFLSYSWTTANNIIRLNADGTVDNSFIIGNWFNGIINTLAVQSDNKILVGGDFTSYSWTTTNYITRLNTNGSIDTSFVDWIWFSNIVNALIIQGDDKIIAVGSFSSYNWTTANRIVRVNTGGIIDPSFNVGTWFDQGANVLALQGNGKIVVGGWFQSYNWASANYVTSLNTDATTDTTFNMWNWFSSYITSLAQQTDGKIVVGGTFISYSWTAINRITRLNTDGTKDAGFTVWSWFNNNIIALTLQTDNKIIIGGRFTNYNWTSANRIVRLNSNGAIDPGFNMWSWFNNLVYALATQSDGKIIVGWSFTDYNWSSGNRIVRLNTDGTKDATFNIWNWFNNIVQSLAVQSDGKIIVGGTFTTYSWATNRNRIIRLNSNGSIDYTFNIGTWTSAWCNSAVAALMIETGGKILVGWAFTAYSWTANRNRIIRLNTNGSIDYTFSIGTWVTAWFNSSVAALAMQTNGKILVGGVFVTYSWASSPRIIRLNTGGTMDPSFNIWNWFDAGVKSIVIKNDGEILVGGDFINYNWAIAWFLTALYGESDIIMIPNSLVEGDLVSEFTNKWYIQSGAGLSWFKSFSLANTDGNIPVAFTTKNQNIELSLPAGIQFKKSDNVTNYSGVISVPVAKSVASVNGKLVISAFKVGSNTEALKLAGWVATLLVPAPGRIVWDPIKIYYSEDNGRTWNLQGITAVFDHNGQPYASITTNHFTDFAITLGSTWSFVINNDAASTTNVAVTLNISGVWITDMSFSNDNATRSSPVSFATTYAWTLSAGTGLKTVWAKFNAGDISTSDDILYDTGAVLTWCTGALCADITLEIIANASGYCEVGDSVNFGLTGYSA</sequence>
<dbReference type="InterPro" id="IPR013431">
    <property type="entry name" value="Delta_60_rpt"/>
</dbReference>
<feature type="non-terminal residue" evidence="2">
    <location>
        <position position="1056"/>
    </location>
</feature>
<dbReference type="AlphaFoldDB" id="K1X624"/>
<comment type="caution">
    <text evidence="2">The sequence shown here is derived from an EMBL/GenBank/DDBJ whole genome shotgun (WGS) entry which is preliminary data.</text>
</comment>
<evidence type="ECO:0000313" key="2">
    <source>
        <dbReference type="EMBL" id="EKD25665.1"/>
    </source>
</evidence>
<accession>K1X624</accession>
<organism evidence="2">
    <name type="scientific">uncultured bacterium</name>
    <name type="common">gcode 4</name>
    <dbReference type="NCBI Taxonomy" id="1234023"/>
    <lineage>
        <taxon>Bacteria</taxon>
        <taxon>environmental samples</taxon>
    </lineage>
</organism>
<gene>
    <name evidence="2" type="ORF">ACD_80C00006G0012</name>
</gene>
<keyword evidence="1" id="KW-0732">Signal</keyword>
<proteinExistence type="predicted"/>
<dbReference type="SUPFAM" id="SSF101898">
    <property type="entry name" value="NHL repeat"/>
    <property type="match status" value="1"/>
</dbReference>
<name>K1X624_9BACT</name>
<dbReference type="EMBL" id="AMFJ01036013">
    <property type="protein sequence ID" value="EKD25665.1"/>
    <property type="molecule type" value="Genomic_DNA"/>
</dbReference>
<protein>
    <submittedName>
        <fullName evidence="2">Uncharacterized protein</fullName>
    </submittedName>
</protein>
<evidence type="ECO:0000256" key="1">
    <source>
        <dbReference type="SAM" id="SignalP"/>
    </source>
</evidence>